<feature type="domain" description="ABC transporter" evidence="11">
    <location>
        <begin position="651"/>
        <end position="896"/>
    </location>
</feature>
<dbReference type="CDD" id="cd18596">
    <property type="entry name" value="ABC_6TM_VMR1_D1_like"/>
    <property type="match status" value="1"/>
</dbReference>
<dbReference type="InterPro" id="IPR027417">
    <property type="entry name" value="P-loop_NTPase"/>
</dbReference>
<feature type="compositionally biased region" description="Polar residues" evidence="9">
    <location>
        <begin position="1377"/>
        <end position="1397"/>
    </location>
</feature>
<feature type="transmembrane region" description="Helical" evidence="10">
    <location>
        <begin position="597"/>
        <end position="620"/>
    </location>
</feature>
<evidence type="ECO:0000256" key="3">
    <source>
        <dbReference type="ARBA" id="ARBA00022692"/>
    </source>
</evidence>
<feature type="transmembrane region" description="Helical" evidence="10">
    <location>
        <begin position="1006"/>
        <end position="1028"/>
    </location>
</feature>
<feature type="transmembrane region" description="Helical" evidence="10">
    <location>
        <begin position="457"/>
        <end position="476"/>
    </location>
</feature>
<evidence type="ECO:0000259" key="12">
    <source>
        <dbReference type="PROSITE" id="PS50929"/>
    </source>
</evidence>
<dbReference type="Gene3D" id="1.20.1560.10">
    <property type="entry name" value="ABC transporter type 1, transmembrane domain"/>
    <property type="match status" value="2"/>
</dbReference>
<dbReference type="SMART" id="SM00382">
    <property type="entry name" value="AAA"/>
    <property type="match status" value="2"/>
</dbReference>
<feature type="domain" description="ABC transmembrane type-1" evidence="12">
    <location>
        <begin position="317"/>
        <end position="624"/>
    </location>
</feature>
<dbReference type="PROSITE" id="PS00211">
    <property type="entry name" value="ABC_TRANSPORTER_1"/>
    <property type="match status" value="2"/>
</dbReference>
<dbReference type="PROSITE" id="PS50893">
    <property type="entry name" value="ABC_TRANSPORTER_2"/>
    <property type="match status" value="2"/>
</dbReference>
<dbReference type="STRING" id="1051890.A0A3N4LII8"/>
<evidence type="ECO:0000313" key="14">
    <source>
        <dbReference type="Proteomes" id="UP000267821"/>
    </source>
</evidence>
<keyword evidence="3 10" id="KW-0812">Transmembrane</keyword>
<proteinExistence type="predicted"/>
<feature type="transmembrane region" description="Helical" evidence="10">
    <location>
        <begin position="108"/>
        <end position="128"/>
    </location>
</feature>
<dbReference type="OrthoDB" id="6500128at2759"/>
<protein>
    <submittedName>
        <fullName evidence="13">P-loop containing nucleoside triphosphate hydrolase protein</fullName>
    </submittedName>
</protein>
<name>A0A3N4LII8_9PEZI</name>
<dbReference type="InterPro" id="IPR003593">
    <property type="entry name" value="AAA+_ATPase"/>
</dbReference>
<dbReference type="InterPro" id="IPR003439">
    <property type="entry name" value="ABC_transporter-like_ATP-bd"/>
</dbReference>
<dbReference type="GO" id="GO:0005737">
    <property type="term" value="C:cytoplasm"/>
    <property type="evidence" value="ECO:0007669"/>
    <property type="project" value="UniProtKB-ARBA"/>
</dbReference>
<feature type="compositionally biased region" description="Basic and acidic residues" evidence="9">
    <location>
        <begin position="412"/>
        <end position="425"/>
    </location>
</feature>
<reference evidence="13 14" key="1">
    <citation type="journal article" date="2018" name="Nat. Ecol. Evol.">
        <title>Pezizomycetes genomes reveal the molecular basis of ectomycorrhizal truffle lifestyle.</title>
        <authorList>
            <person name="Murat C."/>
            <person name="Payen T."/>
            <person name="Noel B."/>
            <person name="Kuo A."/>
            <person name="Morin E."/>
            <person name="Chen J."/>
            <person name="Kohler A."/>
            <person name="Krizsan K."/>
            <person name="Balestrini R."/>
            <person name="Da Silva C."/>
            <person name="Montanini B."/>
            <person name="Hainaut M."/>
            <person name="Levati E."/>
            <person name="Barry K.W."/>
            <person name="Belfiori B."/>
            <person name="Cichocki N."/>
            <person name="Clum A."/>
            <person name="Dockter R.B."/>
            <person name="Fauchery L."/>
            <person name="Guy J."/>
            <person name="Iotti M."/>
            <person name="Le Tacon F."/>
            <person name="Lindquist E.A."/>
            <person name="Lipzen A."/>
            <person name="Malagnac F."/>
            <person name="Mello A."/>
            <person name="Molinier V."/>
            <person name="Miyauchi S."/>
            <person name="Poulain J."/>
            <person name="Riccioni C."/>
            <person name="Rubini A."/>
            <person name="Sitrit Y."/>
            <person name="Splivallo R."/>
            <person name="Traeger S."/>
            <person name="Wang M."/>
            <person name="Zifcakova L."/>
            <person name="Wipf D."/>
            <person name="Zambonelli A."/>
            <person name="Paolocci F."/>
            <person name="Nowrousian M."/>
            <person name="Ottonello S."/>
            <person name="Baldrian P."/>
            <person name="Spatafora J.W."/>
            <person name="Henrissat B."/>
            <person name="Nagy L.G."/>
            <person name="Aury J.M."/>
            <person name="Wincker P."/>
            <person name="Grigoriev I.V."/>
            <person name="Bonfante P."/>
            <person name="Martin F.M."/>
        </authorList>
    </citation>
    <scope>NUCLEOTIDE SEQUENCE [LARGE SCALE GENOMIC DNA]</scope>
    <source>
        <strain evidence="13 14">ATCC MYA-4762</strain>
    </source>
</reference>
<dbReference type="Gene3D" id="3.40.50.300">
    <property type="entry name" value="P-loop containing nucleotide triphosphate hydrolases"/>
    <property type="match status" value="2"/>
</dbReference>
<evidence type="ECO:0000256" key="2">
    <source>
        <dbReference type="ARBA" id="ARBA00022448"/>
    </source>
</evidence>
<evidence type="ECO:0000256" key="4">
    <source>
        <dbReference type="ARBA" id="ARBA00022737"/>
    </source>
</evidence>
<keyword evidence="5" id="KW-0547">Nucleotide-binding</keyword>
<dbReference type="GO" id="GO:0016020">
    <property type="term" value="C:membrane"/>
    <property type="evidence" value="ECO:0007669"/>
    <property type="project" value="UniProtKB-SubCell"/>
</dbReference>
<evidence type="ECO:0000256" key="6">
    <source>
        <dbReference type="ARBA" id="ARBA00022840"/>
    </source>
</evidence>
<evidence type="ECO:0000256" key="9">
    <source>
        <dbReference type="SAM" id="MobiDB-lite"/>
    </source>
</evidence>
<feature type="transmembrane region" description="Helical" evidence="10">
    <location>
        <begin position="354"/>
        <end position="376"/>
    </location>
</feature>
<evidence type="ECO:0000256" key="5">
    <source>
        <dbReference type="ARBA" id="ARBA00022741"/>
    </source>
</evidence>
<sequence length="1538" mass="169621">MDPFHADGILRGYPLHDHILAKHFPVEAKIVNHFENSASNRIFLLVVTGIVAAGCIILQRTLSSVPFFPPKDHRSNKIVNKKDFLYLYSEDELPSKAPVEPLNGSRLGWAYATAAALIGLLVMTSVQLASRVLNGLPFYEESNTATELSLYSFLTLLWGLRFCATPYRHTIFLTVALSSIIPTLIGAERDIWPKLLFHPNPSQLTEIRDGGEVRVGLGLTLLVSFILTPRVWYPVDPYDEKVVASPEQTASFASYILSYSWIGGLVFKALHRDIHPEDLPPIPDYDRGKLWAQKILKNQKKSTLRTLVSLMRYDLCFMIMASFSIGASKFISPFAMRQLLAYIERSQEPTITPWVWVALLFVGPIVSASCFEFYVFNSTRLIVRVKAALTQSLLLKTMKISFTSAASNKKDDASTAVGDESKEGTGKAFTSPEHSKVGMINNLMSTDLEQLTEARDFFLLIGSAPIELIFAVWFLYDLLGWSSLVGVALMLLSMAVPGITAKILARIQIKSRKATDARIGVTTEALNSIRIIKFFGLENAFLGRIREKRELELRYAIHSRIWSLFFHCLTSLLPVMNMLVTFTIYTNIMKKPLSASITFTAISLFDWLGFVMKALLYAGVSFQRIDKFLHEEEEVESIQSSQGYSEGMLGYRNATLLWSKPGSEDDNHFRLSALNIECAPGGLTVVSGPVGSGKSSFLLGLLGEMRLLEGQICLPRDKGVAYVSQTPWLQNATIRDNILFGSEYDEKRYKAVLEACALAADIEMFAMNDLTEVGERGVTLSGGQKARLALARAVYSPTKIVLLDDVLSALDAGTIKTVVQKCIKGEVLRDRTVVLVTHQYVLQTCIIDGVLTFNSVSLVAASAQQIVVLHDGFLVSAGPPALFPDLLSSDKSENIEVAEAEVITRMAAESLALNGVSNDLTVPAVQDRTSSKKGKLVLEEERAVGRVPKKLVMEYLKQMGGPFMLLLLIASCIAMELVSLSISFFVGLWSDAYRRPEEVNVNHWLAGYAAIICLNSLVTAFTYGLSYWAQWIAARIFHEKLVKAILFAPVRFFDTTPIGRIINRFSKDIKSIDESLGSYLQITFVCVLEVSMLMIILAGLVPVFLIPTILVCILGFAVGEMYVRAQMAVKRIVSVKESPLISHFNDTIQGVITIRAFSCQQRFLNENLKRIDDYTLPWLGVRINGLTAIVGVSAGAIALTSTHLPAGLLGFSLVNALGFSGTILYTVSLERVNEYLQLKQETPATSENQPPASWPTEGDLKVRDLSVRYSEDGPDVLHKISFEIKPRERVGVVGRTGAGKSSLALSLLRFTERSEGSITINGRDIEKVNLDSLRQRITIIPQDPVLFSGTIRSNLDPFGDIDDTELQWALEGSGLTGTNSGTDSGIGTERNSGTVTPVEQEGGSGTKKITLDTRVTPGGDNLSQGQRQLLAFARALVRRSKLVILDEATSSTDHKMDEKIQRTLKTSFPDSSILCIAHRLRTVMTFDKILVLENKGNGGEVVEYDTPANLLQKEGGALYTLAKRSGEFNELLSLATTV</sequence>
<dbReference type="PROSITE" id="PS50929">
    <property type="entry name" value="ABC_TM1F"/>
    <property type="match status" value="2"/>
</dbReference>
<dbReference type="Pfam" id="PF00664">
    <property type="entry name" value="ABC_membrane"/>
    <property type="match status" value="2"/>
</dbReference>
<dbReference type="InterPro" id="IPR036640">
    <property type="entry name" value="ABC1_TM_sf"/>
</dbReference>
<dbReference type="GO" id="GO:0005524">
    <property type="term" value="F:ATP binding"/>
    <property type="evidence" value="ECO:0007669"/>
    <property type="project" value="UniProtKB-KW"/>
</dbReference>
<keyword evidence="4" id="KW-0677">Repeat</keyword>
<dbReference type="InParanoid" id="A0A3N4LII8"/>
<dbReference type="PANTHER" id="PTHR24223">
    <property type="entry name" value="ATP-BINDING CASSETTE SUB-FAMILY C"/>
    <property type="match status" value="1"/>
</dbReference>
<feature type="transmembrane region" description="Helical" evidence="10">
    <location>
        <begin position="1206"/>
        <end position="1227"/>
    </location>
</feature>
<dbReference type="GO" id="GO:0016887">
    <property type="term" value="F:ATP hydrolysis activity"/>
    <property type="evidence" value="ECO:0007669"/>
    <property type="project" value="InterPro"/>
</dbReference>
<keyword evidence="8 10" id="KW-0472">Membrane</keyword>
<dbReference type="InterPro" id="IPR017871">
    <property type="entry name" value="ABC_transporter-like_CS"/>
</dbReference>
<feature type="transmembrane region" description="Helical" evidence="10">
    <location>
        <begin position="1179"/>
        <end position="1200"/>
    </location>
</feature>
<dbReference type="CDD" id="cd03250">
    <property type="entry name" value="ABCC_MRP_domain1"/>
    <property type="match status" value="1"/>
</dbReference>
<evidence type="ECO:0000259" key="11">
    <source>
        <dbReference type="PROSITE" id="PS50893"/>
    </source>
</evidence>
<feature type="domain" description="ABC transmembrane type-1" evidence="12">
    <location>
        <begin position="966"/>
        <end position="1174"/>
    </location>
</feature>
<dbReference type="FunFam" id="1.20.1560.10:FF:000013">
    <property type="entry name" value="ABC transporter C family member 2"/>
    <property type="match status" value="1"/>
</dbReference>
<feature type="transmembrane region" description="Helical" evidence="10">
    <location>
        <begin position="564"/>
        <end position="585"/>
    </location>
</feature>
<evidence type="ECO:0000313" key="13">
    <source>
        <dbReference type="EMBL" id="RPB22717.1"/>
    </source>
</evidence>
<keyword evidence="7 10" id="KW-1133">Transmembrane helix</keyword>
<evidence type="ECO:0000256" key="1">
    <source>
        <dbReference type="ARBA" id="ARBA00004141"/>
    </source>
</evidence>
<dbReference type="PANTHER" id="PTHR24223:SF356">
    <property type="entry name" value="ATP-BINDING CASSETTE TRANSPORTER ABC4"/>
    <property type="match status" value="1"/>
</dbReference>
<feature type="domain" description="ABC transporter" evidence="11">
    <location>
        <begin position="1260"/>
        <end position="1520"/>
    </location>
</feature>
<feature type="transmembrane region" description="Helical" evidence="10">
    <location>
        <begin position="1076"/>
        <end position="1098"/>
    </location>
</feature>
<evidence type="ECO:0000256" key="10">
    <source>
        <dbReference type="SAM" id="Phobius"/>
    </source>
</evidence>
<feature type="region of interest" description="Disordered" evidence="9">
    <location>
        <begin position="1377"/>
        <end position="1420"/>
    </location>
</feature>
<feature type="region of interest" description="Disordered" evidence="9">
    <location>
        <begin position="412"/>
        <end position="433"/>
    </location>
</feature>
<dbReference type="Pfam" id="PF00005">
    <property type="entry name" value="ABC_tran"/>
    <property type="match status" value="2"/>
</dbReference>
<keyword evidence="13" id="KW-0378">Hydrolase</keyword>
<dbReference type="GO" id="GO:0140359">
    <property type="term" value="F:ABC-type transporter activity"/>
    <property type="evidence" value="ECO:0007669"/>
    <property type="project" value="InterPro"/>
</dbReference>
<dbReference type="EMBL" id="ML121550">
    <property type="protein sequence ID" value="RPB22717.1"/>
    <property type="molecule type" value="Genomic_DNA"/>
</dbReference>
<feature type="transmembrane region" description="Helical" evidence="10">
    <location>
        <begin position="42"/>
        <end position="62"/>
    </location>
</feature>
<keyword evidence="2" id="KW-0813">Transport</keyword>
<gene>
    <name evidence="13" type="ORF">L211DRAFT_858003</name>
</gene>
<evidence type="ECO:0000256" key="8">
    <source>
        <dbReference type="ARBA" id="ARBA00023136"/>
    </source>
</evidence>
<keyword evidence="6" id="KW-0067">ATP-binding</keyword>
<dbReference type="SUPFAM" id="SSF52540">
    <property type="entry name" value="P-loop containing nucleoside triphosphate hydrolases"/>
    <property type="match status" value="2"/>
</dbReference>
<accession>A0A3N4LII8</accession>
<organism evidence="13 14">
    <name type="scientific">Terfezia boudieri ATCC MYA-4762</name>
    <dbReference type="NCBI Taxonomy" id="1051890"/>
    <lineage>
        <taxon>Eukaryota</taxon>
        <taxon>Fungi</taxon>
        <taxon>Dikarya</taxon>
        <taxon>Ascomycota</taxon>
        <taxon>Pezizomycotina</taxon>
        <taxon>Pezizomycetes</taxon>
        <taxon>Pezizales</taxon>
        <taxon>Pezizaceae</taxon>
        <taxon>Terfezia</taxon>
    </lineage>
</organism>
<dbReference type="Proteomes" id="UP000267821">
    <property type="component" value="Unassembled WGS sequence"/>
</dbReference>
<dbReference type="InterPro" id="IPR050173">
    <property type="entry name" value="ABC_transporter_C-like"/>
</dbReference>
<dbReference type="InterPro" id="IPR011527">
    <property type="entry name" value="ABC1_TM_dom"/>
</dbReference>
<dbReference type="FunFam" id="3.40.50.300:FF:001354">
    <property type="entry name" value="ATP-binding cassette (ABC) transporter, putative"/>
    <property type="match status" value="1"/>
</dbReference>
<dbReference type="CDD" id="cd18604">
    <property type="entry name" value="ABC_6TM_VMR1_D2_like"/>
    <property type="match status" value="1"/>
</dbReference>
<keyword evidence="14" id="KW-1185">Reference proteome</keyword>
<feature type="transmembrane region" description="Helical" evidence="10">
    <location>
        <begin position="315"/>
        <end position="334"/>
    </location>
</feature>
<dbReference type="CDD" id="cd03244">
    <property type="entry name" value="ABCC_MRP_domain2"/>
    <property type="match status" value="1"/>
</dbReference>
<dbReference type="SUPFAM" id="SSF90123">
    <property type="entry name" value="ABC transporter transmembrane region"/>
    <property type="match status" value="2"/>
</dbReference>
<comment type="subcellular location">
    <subcellularLocation>
        <location evidence="1">Membrane</location>
        <topology evidence="1">Multi-pass membrane protein</topology>
    </subcellularLocation>
</comment>
<feature type="transmembrane region" description="Helical" evidence="10">
    <location>
        <begin position="482"/>
        <end position="505"/>
    </location>
</feature>
<feature type="transmembrane region" description="Helical" evidence="10">
    <location>
        <begin position="1104"/>
        <end position="1123"/>
    </location>
</feature>
<evidence type="ECO:0000256" key="7">
    <source>
        <dbReference type="ARBA" id="ARBA00022989"/>
    </source>
</evidence>
<feature type="transmembrane region" description="Helical" evidence="10">
    <location>
        <begin position="963"/>
        <end position="986"/>
    </location>
</feature>